<dbReference type="GeneID" id="68285677"/>
<dbReference type="RefSeq" id="XP_044651119.1">
    <property type="nucleotide sequence ID" value="XM_044795184.1"/>
</dbReference>
<comment type="caution">
    <text evidence="2">The sequence shown here is derived from an EMBL/GenBank/DDBJ whole genome shotgun (WGS) entry which is preliminary data.</text>
</comment>
<feature type="compositionally biased region" description="Low complexity" evidence="1">
    <location>
        <begin position="172"/>
        <end position="201"/>
    </location>
</feature>
<protein>
    <submittedName>
        <fullName evidence="2">Uncharacterized protein</fullName>
    </submittedName>
</protein>
<gene>
    <name evidence="2" type="ORF">CKM354_000010200</name>
</gene>
<accession>A0A9P3FAQ3</accession>
<feature type="compositionally biased region" description="Polar residues" evidence="1">
    <location>
        <begin position="214"/>
        <end position="225"/>
    </location>
</feature>
<feature type="region of interest" description="Disordered" evidence="1">
    <location>
        <begin position="107"/>
        <end position="265"/>
    </location>
</feature>
<reference evidence="2 3" key="1">
    <citation type="submission" date="2021-01" db="EMBL/GenBank/DDBJ databases">
        <title>Cercospora kikuchii MAFF 305040 whole genome shotgun sequence.</title>
        <authorList>
            <person name="Kashiwa T."/>
            <person name="Suzuki T."/>
        </authorList>
    </citation>
    <scope>NUCLEOTIDE SEQUENCE [LARGE SCALE GENOMIC DNA]</scope>
    <source>
        <strain evidence="2 3">MAFF 305040</strain>
    </source>
</reference>
<dbReference type="Proteomes" id="UP000825890">
    <property type="component" value="Unassembled WGS sequence"/>
</dbReference>
<name>A0A9P3FAQ3_9PEZI</name>
<keyword evidence="3" id="KW-1185">Reference proteome</keyword>
<dbReference type="AlphaFoldDB" id="A0A9P3FAQ3"/>
<proteinExistence type="predicted"/>
<sequence>MAAIPPVVRGEFLYRDVLLADVGGELKRHPRASESELKALLNGKNVTKDQVGHWWEAQLIHYGLQRSKQKDTAKVRLSQALAQGKLKMQPPHLADMEARMKKEYAAAVRKATKSSSTPSGKGAKRSREEEMESSSKRTKVSVRVGDVSIDIDHGDTASTQKQKKSDSTTRMTKTAKTVAAPKKAIATNASKASSSVPATPKSSKKPPEKSPFSNNNPFQRSASDSKPTPAIKPKAPPVKKESKVKSEPGAPKANSMRPASSSVKHEGYLFDENAMDTRVDMPPEKWEITGVYSVHCPQITEQLPNEEPNLRLFIEVNVESGTTWGGFELAMKSGVIKMDEIDFNRKLTFGWRARDSWDNTLRFGKKCFGEIEFDGMGGAYGVFHSMFNEPCEFTGKRRPGPRWSGKSVYKYEQEWDAFPKEAYGR</sequence>
<dbReference type="EMBL" id="BOLY01000001">
    <property type="protein sequence ID" value="GIZ36632.1"/>
    <property type="molecule type" value="Genomic_DNA"/>
</dbReference>
<evidence type="ECO:0000313" key="2">
    <source>
        <dbReference type="EMBL" id="GIZ36632.1"/>
    </source>
</evidence>
<evidence type="ECO:0000256" key="1">
    <source>
        <dbReference type="SAM" id="MobiDB-lite"/>
    </source>
</evidence>
<organism evidence="2 3">
    <name type="scientific">Cercospora kikuchii</name>
    <dbReference type="NCBI Taxonomy" id="84275"/>
    <lineage>
        <taxon>Eukaryota</taxon>
        <taxon>Fungi</taxon>
        <taxon>Dikarya</taxon>
        <taxon>Ascomycota</taxon>
        <taxon>Pezizomycotina</taxon>
        <taxon>Dothideomycetes</taxon>
        <taxon>Dothideomycetidae</taxon>
        <taxon>Mycosphaerellales</taxon>
        <taxon>Mycosphaerellaceae</taxon>
        <taxon>Cercospora</taxon>
    </lineage>
</organism>
<dbReference type="OrthoDB" id="4121058at2759"/>
<evidence type="ECO:0000313" key="3">
    <source>
        <dbReference type="Proteomes" id="UP000825890"/>
    </source>
</evidence>